<gene>
    <name evidence="2" type="ORF">QP433_04505</name>
</gene>
<organism evidence="2 3">
    <name type="scientific">Facklamia hominis</name>
    <dbReference type="NCBI Taxonomy" id="178214"/>
    <lineage>
        <taxon>Bacteria</taxon>
        <taxon>Bacillati</taxon>
        <taxon>Bacillota</taxon>
        <taxon>Bacilli</taxon>
        <taxon>Lactobacillales</taxon>
        <taxon>Aerococcaceae</taxon>
        <taxon>Facklamia</taxon>
    </lineage>
</organism>
<dbReference type="RefSeq" id="WP_006908830.1">
    <property type="nucleotide sequence ID" value="NZ_JASOOE010000007.1"/>
</dbReference>
<reference evidence="2" key="1">
    <citation type="submission" date="2023-05" db="EMBL/GenBank/DDBJ databases">
        <title>Cataloging the Phylogenetic Diversity of Human Bladder Bacteria.</title>
        <authorList>
            <person name="Du J."/>
        </authorList>
    </citation>
    <scope>NUCLEOTIDE SEQUENCE</scope>
    <source>
        <strain evidence="2">UMB1231</strain>
    </source>
</reference>
<feature type="region of interest" description="Disordered" evidence="1">
    <location>
        <begin position="1"/>
        <end position="30"/>
    </location>
</feature>
<proteinExistence type="predicted"/>
<dbReference type="EMBL" id="JASOOE010000007">
    <property type="protein sequence ID" value="MDK7187236.1"/>
    <property type="molecule type" value="Genomic_DNA"/>
</dbReference>
<dbReference type="AlphaFoldDB" id="A0AAJ1V3A9"/>
<evidence type="ECO:0000313" key="2">
    <source>
        <dbReference type="EMBL" id="MDK7187236.1"/>
    </source>
</evidence>
<comment type="caution">
    <text evidence="2">The sequence shown here is derived from an EMBL/GenBank/DDBJ whole genome shotgun (WGS) entry which is preliminary data.</text>
</comment>
<protein>
    <submittedName>
        <fullName evidence="2">Zinc ribbon domain-containing protein</fullName>
    </submittedName>
</protein>
<dbReference type="Proteomes" id="UP001229251">
    <property type="component" value="Unassembled WGS sequence"/>
</dbReference>
<accession>A0AAJ1V3A9</accession>
<evidence type="ECO:0000256" key="1">
    <source>
        <dbReference type="SAM" id="MobiDB-lite"/>
    </source>
</evidence>
<name>A0AAJ1V3A9_9LACT</name>
<sequence>MKVNNNFASHIPYPSYQNQSNPYPQHKWNSRGSKSVVWRCITRMDSPSKCQARTVKEDLLHEVIVEVINSLIDDSDYLDTLEENIKEVLNQKYDETVENVDD</sequence>
<evidence type="ECO:0000313" key="3">
    <source>
        <dbReference type="Proteomes" id="UP001229251"/>
    </source>
</evidence>